<dbReference type="GO" id="GO:0020037">
    <property type="term" value="F:heme binding"/>
    <property type="evidence" value="ECO:0007669"/>
    <property type="project" value="InterPro"/>
</dbReference>
<keyword evidence="2 5" id="KW-0349">Heme</keyword>
<gene>
    <name evidence="6" type="ORF">B0I35DRAFT_465644</name>
</gene>
<proteinExistence type="predicted"/>
<organism evidence="6 7">
    <name type="scientific">Stachybotrys elegans</name>
    <dbReference type="NCBI Taxonomy" id="80388"/>
    <lineage>
        <taxon>Eukaryota</taxon>
        <taxon>Fungi</taxon>
        <taxon>Dikarya</taxon>
        <taxon>Ascomycota</taxon>
        <taxon>Pezizomycotina</taxon>
        <taxon>Sordariomycetes</taxon>
        <taxon>Hypocreomycetidae</taxon>
        <taxon>Hypocreales</taxon>
        <taxon>Stachybotryaceae</taxon>
        <taxon>Stachybotrys</taxon>
    </lineage>
</organism>
<dbReference type="SUPFAM" id="SSF48264">
    <property type="entry name" value="Cytochrome P450"/>
    <property type="match status" value="1"/>
</dbReference>
<accession>A0A8K0WKM1</accession>
<dbReference type="PRINTS" id="PR00385">
    <property type="entry name" value="P450"/>
</dbReference>
<comment type="pathway">
    <text evidence="1">Mycotoxin biosynthesis.</text>
</comment>
<dbReference type="InterPro" id="IPR050121">
    <property type="entry name" value="Cytochrome_P450_monoxygenase"/>
</dbReference>
<evidence type="ECO:0000256" key="2">
    <source>
        <dbReference type="ARBA" id="ARBA00022617"/>
    </source>
</evidence>
<reference evidence="6" key="1">
    <citation type="journal article" date="2021" name="Nat. Commun.">
        <title>Genetic determinants of endophytism in the Arabidopsis root mycobiome.</title>
        <authorList>
            <person name="Mesny F."/>
            <person name="Miyauchi S."/>
            <person name="Thiergart T."/>
            <person name="Pickel B."/>
            <person name="Atanasova L."/>
            <person name="Karlsson M."/>
            <person name="Huettel B."/>
            <person name="Barry K.W."/>
            <person name="Haridas S."/>
            <person name="Chen C."/>
            <person name="Bauer D."/>
            <person name="Andreopoulos W."/>
            <person name="Pangilinan J."/>
            <person name="LaButti K."/>
            <person name="Riley R."/>
            <person name="Lipzen A."/>
            <person name="Clum A."/>
            <person name="Drula E."/>
            <person name="Henrissat B."/>
            <person name="Kohler A."/>
            <person name="Grigoriev I.V."/>
            <person name="Martin F.M."/>
            <person name="Hacquard S."/>
        </authorList>
    </citation>
    <scope>NUCLEOTIDE SEQUENCE</scope>
    <source>
        <strain evidence="6">MPI-CAGE-CH-0235</strain>
    </source>
</reference>
<dbReference type="Gene3D" id="1.10.630.10">
    <property type="entry name" value="Cytochrome P450"/>
    <property type="match status" value="1"/>
</dbReference>
<dbReference type="InterPro" id="IPR001128">
    <property type="entry name" value="Cyt_P450"/>
</dbReference>
<comment type="caution">
    <text evidence="6">The sequence shown here is derived from an EMBL/GenBank/DDBJ whole genome shotgun (WGS) entry which is preliminary data.</text>
</comment>
<dbReference type="InterPro" id="IPR002401">
    <property type="entry name" value="Cyt_P450_E_grp-I"/>
</dbReference>
<evidence type="ECO:0000313" key="7">
    <source>
        <dbReference type="Proteomes" id="UP000813444"/>
    </source>
</evidence>
<feature type="binding site" description="axial binding residue" evidence="5">
    <location>
        <position position="459"/>
    </location>
    <ligand>
        <name>heme</name>
        <dbReference type="ChEBI" id="CHEBI:30413"/>
    </ligand>
    <ligandPart>
        <name>Fe</name>
        <dbReference type="ChEBI" id="CHEBI:18248"/>
    </ligandPart>
</feature>
<evidence type="ECO:0000313" key="6">
    <source>
        <dbReference type="EMBL" id="KAH7303533.1"/>
    </source>
</evidence>
<dbReference type="EMBL" id="JAGPNK010000032">
    <property type="protein sequence ID" value="KAH7303533.1"/>
    <property type="molecule type" value="Genomic_DNA"/>
</dbReference>
<evidence type="ECO:0000256" key="4">
    <source>
        <dbReference type="ARBA" id="ARBA00023004"/>
    </source>
</evidence>
<sequence>MLQLSILATAVMLLATYFYNRLWHIRFKQYAHFPQLPPSLLLGHLKAFDDITKKGGPPDRHPDKIFAEMSDSIGSPPLMLVDLRPVNQPMVLVGTHDIAEQISRASDLLPTSAPKSPLGYMMPLIGTKSIVAAEGDDWKNLRKRFNPGFAPQHLKTLIPTMLEKLPTFVGNIEALAKSGENFKLTALLMSLTFDIIGAVVMDVDLEAQSGKGELIQLYQKLLSCYDDDKADLPWWIIPRITMERHRLGKKIDELVREIVRRKHADQNKRSILSLSLGDSETLTPEIVATTSDQIKSFLFAGHDTISTTLAWALYELSRTPKAAAAVHEELDNLFGPDSTPAEVSNRLMASDGPEMIRRMTYISAVIKETLRLHAPAGTSRTSKPGTGLVVRTAAGEEYCLDGLFIYNCAPRIHRDRSVYGDTADDFIPERWLHADDSNGKSHSLPAGAWRPFERGPRNCIGQEFALIEARIVIATVARRYKFVKVGLGEIHLDHMGQPVLQANGQYKTNSKVYQTRQITAKPVDGMQMRVEIRSEN</sequence>
<name>A0A8K0WKM1_9HYPO</name>
<evidence type="ECO:0000256" key="5">
    <source>
        <dbReference type="PIRSR" id="PIRSR602401-1"/>
    </source>
</evidence>
<dbReference type="PANTHER" id="PTHR24305">
    <property type="entry name" value="CYTOCHROME P450"/>
    <property type="match status" value="1"/>
</dbReference>
<keyword evidence="3 5" id="KW-0479">Metal-binding</keyword>
<evidence type="ECO:0000256" key="1">
    <source>
        <dbReference type="ARBA" id="ARBA00004685"/>
    </source>
</evidence>
<dbReference type="GO" id="GO:0016705">
    <property type="term" value="F:oxidoreductase activity, acting on paired donors, with incorporation or reduction of molecular oxygen"/>
    <property type="evidence" value="ECO:0007669"/>
    <property type="project" value="InterPro"/>
</dbReference>
<dbReference type="GO" id="GO:0005506">
    <property type="term" value="F:iron ion binding"/>
    <property type="evidence" value="ECO:0007669"/>
    <property type="project" value="InterPro"/>
</dbReference>
<dbReference type="AlphaFoldDB" id="A0A8K0WKM1"/>
<protein>
    <submittedName>
        <fullName evidence="6">Cytochrome P450</fullName>
    </submittedName>
</protein>
<dbReference type="Pfam" id="PF00067">
    <property type="entry name" value="p450"/>
    <property type="match status" value="1"/>
</dbReference>
<dbReference type="Proteomes" id="UP000813444">
    <property type="component" value="Unassembled WGS sequence"/>
</dbReference>
<dbReference type="PANTHER" id="PTHR24305:SF222">
    <property type="entry name" value="CYTOCHROME P450 MONOOXYGENASE STCS"/>
    <property type="match status" value="1"/>
</dbReference>
<comment type="cofactor">
    <cofactor evidence="5">
        <name>heme</name>
        <dbReference type="ChEBI" id="CHEBI:30413"/>
    </cofactor>
</comment>
<dbReference type="GO" id="GO:0004497">
    <property type="term" value="F:monooxygenase activity"/>
    <property type="evidence" value="ECO:0007669"/>
    <property type="project" value="InterPro"/>
</dbReference>
<dbReference type="CDD" id="cd11051">
    <property type="entry name" value="CYP59-like"/>
    <property type="match status" value="1"/>
</dbReference>
<dbReference type="PRINTS" id="PR00463">
    <property type="entry name" value="EP450I"/>
</dbReference>
<keyword evidence="4 5" id="KW-0408">Iron</keyword>
<dbReference type="OrthoDB" id="10029320at2759"/>
<evidence type="ECO:0000256" key="3">
    <source>
        <dbReference type="ARBA" id="ARBA00022723"/>
    </source>
</evidence>
<dbReference type="InterPro" id="IPR036396">
    <property type="entry name" value="Cyt_P450_sf"/>
</dbReference>
<keyword evidence="7" id="KW-1185">Reference proteome</keyword>